<dbReference type="Proteomes" id="UP000253606">
    <property type="component" value="Chromosome"/>
</dbReference>
<dbReference type="OrthoDB" id="9791874at2"/>
<reference evidence="9 10" key="1">
    <citation type="journal article" date="2018" name="Front. Microbiol.">
        <title>Hydrolytic Capabilities as a Key to Environmental Success: Chitinolytic and Cellulolytic Acidobacteria From Acidic Sub-arctic Soils and Boreal Peatlands.</title>
        <authorList>
            <person name="Belova S.E."/>
            <person name="Ravin N.V."/>
            <person name="Pankratov T.A."/>
            <person name="Rakitin A.L."/>
            <person name="Ivanova A.A."/>
            <person name="Beletsky A.V."/>
            <person name="Mardanov A.V."/>
            <person name="Sinninghe Damste J.S."/>
            <person name="Dedysh S.N."/>
        </authorList>
    </citation>
    <scope>NUCLEOTIDE SEQUENCE [LARGE SCALE GENOMIC DNA]</scope>
    <source>
        <strain evidence="9 10">SBC82</strain>
    </source>
</reference>
<comment type="subcellular location">
    <subcellularLocation>
        <location evidence="1">Cell membrane</location>
        <topology evidence="1">Multi-pass membrane protein</topology>
    </subcellularLocation>
</comment>
<dbReference type="PANTHER" id="PTHR30506:SF3">
    <property type="entry name" value="UPF0126 INNER MEMBRANE PROTEIN YADS-RELATED"/>
    <property type="match status" value="1"/>
</dbReference>
<evidence type="ECO:0000313" key="10">
    <source>
        <dbReference type="Proteomes" id="UP000253606"/>
    </source>
</evidence>
<evidence type="ECO:0000256" key="3">
    <source>
        <dbReference type="ARBA" id="ARBA00022475"/>
    </source>
</evidence>
<feature type="transmembrane region" description="Helical" evidence="7">
    <location>
        <begin position="116"/>
        <end position="135"/>
    </location>
</feature>
<feature type="transmembrane region" description="Helical" evidence="7">
    <location>
        <begin position="68"/>
        <end position="85"/>
    </location>
</feature>
<keyword evidence="10" id="KW-1185">Reference proteome</keyword>
<evidence type="ECO:0000256" key="6">
    <source>
        <dbReference type="ARBA" id="ARBA00023136"/>
    </source>
</evidence>
<feature type="transmembrane region" description="Helical" evidence="7">
    <location>
        <begin position="178"/>
        <end position="200"/>
    </location>
</feature>
<evidence type="ECO:0000313" key="9">
    <source>
        <dbReference type="EMBL" id="AXC14577.1"/>
    </source>
</evidence>
<dbReference type="PANTHER" id="PTHR30506">
    <property type="entry name" value="INNER MEMBRANE PROTEIN"/>
    <property type="match status" value="1"/>
</dbReference>
<evidence type="ECO:0000256" key="7">
    <source>
        <dbReference type="SAM" id="Phobius"/>
    </source>
</evidence>
<feature type="transmembrane region" description="Helical" evidence="7">
    <location>
        <begin position="7"/>
        <end position="29"/>
    </location>
</feature>
<feature type="domain" description="Glycine transporter" evidence="8">
    <location>
        <begin position="12"/>
        <end position="85"/>
    </location>
</feature>
<feature type="transmembrane region" description="Helical" evidence="7">
    <location>
        <begin position="35"/>
        <end position="56"/>
    </location>
</feature>
<comment type="similarity">
    <text evidence="2">Belongs to the UPF0126 family.</text>
</comment>
<keyword evidence="6 7" id="KW-0472">Membrane</keyword>
<evidence type="ECO:0000259" key="8">
    <source>
        <dbReference type="Pfam" id="PF03458"/>
    </source>
</evidence>
<keyword evidence="5 7" id="KW-1133">Transmembrane helix</keyword>
<sequence>MKTTVDALLSTVDFAGTLLFALEGAIAAIHGNLDFLGMVVLAFATAVGGGILRDLLIGATPPSAIRDWRYGAIALAGAATAFFFHQLVQEIPVMLMLTLDAAGLALFAISGAGKALEYGIHPAMAIVMGGITGVGGGTVRDVLLAQVPAVLRADVYATAALLGAAVLVIGLKLNLPRIAVGVAAASACFLLRMAAILFHWNLPKVSG</sequence>
<accession>A0A2Z5G703</accession>
<dbReference type="KEGG" id="abas:ACPOL_5327"/>
<dbReference type="AlphaFoldDB" id="A0A2Z5G703"/>
<proteinExistence type="inferred from homology"/>
<dbReference type="GO" id="GO:0005886">
    <property type="term" value="C:plasma membrane"/>
    <property type="evidence" value="ECO:0007669"/>
    <property type="project" value="UniProtKB-SubCell"/>
</dbReference>
<keyword evidence="4 7" id="KW-0812">Transmembrane</keyword>
<evidence type="ECO:0000256" key="4">
    <source>
        <dbReference type="ARBA" id="ARBA00022692"/>
    </source>
</evidence>
<protein>
    <recommendedName>
        <fullName evidence="8">Glycine transporter domain-containing protein</fullName>
    </recommendedName>
</protein>
<dbReference type="Pfam" id="PF03458">
    <property type="entry name" value="Gly_transporter"/>
    <property type="match status" value="2"/>
</dbReference>
<name>A0A2Z5G703_9BACT</name>
<dbReference type="RefSeq" id="WP_114209327.1">
    <property type="nucleotide sequence ID" value="NZ_CP030840.1"/>
</dbReference>
<feature type="transmembrane region" description="Helical" evidence="7">
    <location>
        <begin position="91"/>
        <end position="109"/>
    </location>
</feature>
<evidence type="ECO:0000256" key="5">
    <source>
        <dbReference type="ARBA" id="ARBA00022989"/>
    </source>
</evidence>
<evidence type="ECO:0000256" key="2">
    <source>
        <dbReference type="ARBA" id="ARBA00008193"/>
    </source>
</evidence>
<gene>
    <name evidence="9" type="ORF">ACPOL_5327</name>
</gene>
<feature type="transmembrane region" description="Helical" evidence="7">
    <location>
        <begin position="155"/>
        <end position="171"/>
    </location>
</feature>
<dbReference type="EMBL" id="CP030840">
    <property type="protein sequence ID" value="AXC14577.1"/>
    <property type="molecule type" value="Genomic_DNA"/>
</dbReference>
<feature type="domain" description="Glycine transporter" evidence="8">
    <location>
        <begin position="98"/>
        <end position="169"/>
    </location>
</feature>
<keyword evidence="3" id="KW-1003">Cell membrane</keyword>
<evidence type="ECO:0000256" key="1">
    <source>
        <dbReference type="ARBA" id="ARBA00004651"/>
    </source>
</evidence>
<organism evidence="9 10">
    <name type="scientific">Acidisarcina polymorpha</name>
    <dbReference type="NCBI Taxonomy" id="2211140"/>
    <lineage>
        <taxon>Bacteria</taxon>
        <taxon>Pseudomonadati</taxon>
        <taxon>Acidobacteriota</taxon>
        <taxon>Terriglobia</taxon>
        <taxon>Terriglobales</taxon>
        <taxon>Acidobacteriaceae</taxon>
        <taxon>Acidisarcina</taxon>
    </lineage>
</organism>
<dbReference type="InterPro" id="IPR005115">
    <property type="entry name" value="Gly_transporter"/>
</dbReference>